<evidence type="ECO:0000256" key="6">
    <source>
        <dbReference type="SAM" id="Phobius"/>
    </source>
</evidence>
<protein>
    <submittedName>
        <fullName evidence="7">Ribonuclease</fullName>
    </submittedName>
</protein>
<evidence type="ECO:0000256" key="4">
    <source>
        <dbReference type="ARBA" id="ARBA00022989"/>
    </source>
</evidence>
<dbReference type="InterPro" id="IPR017039">
    <property type="entry name" value="Virul_fac_BrkB"/>
</dbReference>
<accession>A0A0F6Z4T0</accession>
<dbReference type="Pfam" id="PF03631">
    <property type="entry name" value="Virul_fac_BrkB"/>
    <property type="match status" value="1"/>
</dbReference>
<proteinExistence type="predicted"/>
<name>A0A0F6Z4T0_9CORY</name>
<evidence type="ECO:0000256" key="2">
    <source>
        <dbReference type="ARBA" id="ARBA00022475"/>
    </source>
</evidence>
<evidence type="ECO:0000256" key="3">
    <source>
        <dbReference type="ARBA" id="ARBA00022692"/>
    </source>
</evidence>
<feature type="transmembrane region" description="Helical" evidence="6">
    <location>
        <begin position="209"/>
        <end position="232"/>
    </location>
</feature>
<evidence type="ECO:0000313" key="7">
    <source>
        <dbReference type="EMBL" id="AKF26722.1"/>
    </source>
</evidence>
<dbReference type="AlphaFoldDB" id="A0A0F6Z4T0"/>
<keyword evidence="4 6" id="KW-1133">Transmembrane helix</keyword>
<keyword evidence="3 6" id="KW-0812">Transmembrane</keyword>
<dbReference type="GO" id="GO:0005886">
    <property type="term" value="C:plasma membrane"/>
    <property type="evidence" value="ECO:0007669"/>
    <property type="project" value="UniProtKB-SubCell"/>
</dbReference>
<dbReference type="RefSeq" id="WP_003858295.1">
    <property type="nucleotide sequence ID" value="NZ_CP011309.1"/>
</dbReference>
<comment type="subcellular location">
    <subcellularLocation>
        <location evidence="1">Cell membrane</location>
        <topology evidence="1">Multi-pass membrane protein</topology>
    </subcellularLocation>
</comment>
<keyword evidence="8" id="KW-1185">Reference proteome</keyword>
<evidence type="ECO:0000256" key="5">
    <source>
        <dbReference type="ARBA" id="ARBA00023136"/>
    </source>
</evidence>
<feature type="transmembrane region" description="Helical" evidence="6">
    <location>
        <begin position="122"/>
        <end position="146"/>
    </location>
</feature>
<reference evidence="7 8" key="1">
    <citation type="submission" date="2015-04" db="EMBL/GenBank/DDBJ databases">
        <title>Complete Genome Sequence of Brevibacterium flavum ATCC 15168.</title>
        <authorList>
            <person name="Ahn J."/>
            <person name="Park G."/>
            <person name="Jeon W."/>
            <person name="Jang Y."/>
            <person name="Jang M."/>
            <person name="Lee H."/>
            <person name="Lee H."/>
        </authorList>
    </citation>
    <scope>NUCLEOTIDE SEQUENCE [LARGE SCALE GENOMIC DNA]</scope>
    <source>
        <strain evidence="7 8">ATCC 15168</strain>
    </source>
</reference>
<feature type="transmembrane region" description="Helical" evidence="6">
    <location>
        <begin position="60"/>
        <end position="84"/>
    </location>
</feature>
<dbReference type="Proteomes" id="UP000034037">
    <property type="component" value="Chromosome"/>
</dbReference>
<keyword evidence="2" id="KW-1003">Cell membrane</keyword>
<dbReference type="EMBL" id="CP011309">
    <property type="protein sequence ID" value="AKF26722.1"/>
    <property type="molecule type" value="Genomic_DNA"/>
</dbReference>
<feature type="transmembrane region" description="Helical" evidence="6">
    <location>
        <begin position="274"/>
        <end position="292"/>
    </location>
</feature>
<sequence length="361" mass="38530">MSTRTTPQDRYTDEYGIERVNKDEPGLVDKLRDKHDWFDHLMRMNERFGAKGGNQLSAGITYFSVLSIFPIAMLVFGIAGVILAGNPEVLTDIQNRINDALEGEIGNTVNGIIDSAIAQRGAVLGIGGVTALWSGLGWMANLRFGVSRMWAIDPTEGNFIQKKLTDLVALIVLLLAMGVAFGITALGASGLTKNLLDFVGLGEIPGISYITWVVAALVGVLANFLVFMWLIFSLPRTKVPMKPGLQAALLGAIGFEVVKQVGSLLASNALSNPAGAAFGPIIGIMVVLYLIWRILMYCSAWAATSEEALRLATVPAPEPAIIRVRHEIDPGEEVSQSARKVGIGVAVGAATAGAFALLRKK</sequence>
<dbReference type="HOGENOM" id="CLU_050028_0_1_11"/>
<dbReference type="PANTHER" id="PTHR30213:SF1">
    <property type="entry name" value="INNER MEMBRANE PROTEIN YHJD"/>
    <property type="match status" value="1"/>
</dbReference>
<organism evidence="7 8">
    <name type="scientific">[Brevibacterium] flavum</name>
    <dbReference type="NCBI Taxonomy" id="92706"/>
    <lineage>
        <taxon>Bacteria</taxon>
        <taxon>Bacillati</taxon>
        <taxon>Actinomycetota</taxon>
        <taxon>Actinomycetes</taxon>
        <taxon>Mycobacteriales</taxon>
        <taxon>Corynebacteriaceae</taxon>
        <taxon>Corynebacterium</taxon>
    </lineage>
</organism>
<feature type="transmembrane region" description="Helical" evidence="6">
    <location>
        <begin position="167"/>
        <end position="189"/>
    </location>
</feature>
<evidence type="ECO:0000313" key="8">
    <source>
        <dbReference type="Proteomes" id="UP000034037"/>
    </source>
</evidence>
<dbReference type="PANTHER" id="PTHR30213">
    <property type="entry name" value="INNER MEMBRANE PROTEIN YHJD"/>
    <property type="match status" value="1"/>
</dbReference>
<dbReference type="GeneID" id="1018677"/>
<dbReference type="PATRIC" id="fig|92706.3.peg.764"/>
<feature type="transmembrane region" description="Helical" evidence="6">
    <location>
        <begin position="341"/>
        <end position="358"/>
    </location>
</feature>
<evidence type="ECO:0000256" key="1">
    <source>
        <dbReference type="ARBA" id="ARBA00004651"/>
    </source>
</evidence>
<gene>
    <name evidence="7" type="ORF">YH66_03705</name>
</gene>
<keyword evidence="5 6" id="KW-0472">Membrane</keyword>